<comment type="caution">
    <text evidence="3">The sequence shown here is derived from an EMBL/GenBank/DDBJ whole genome shotgun (WGS) entry which is preliminary data.</text>
</comment>
<dbReference type="ESTHER" id="agrme-a0a918fe42">
    <property type="family name" value="Haloacetate_dehalogenase"/>
</dbReference>
<organism evidence="3 4">
    <name type="scientific">Agromyces mediolanus</name>
    <name type="common">Corynebacterium mediolanum</name>
    <dbReference type="NCBI Taxonomy" id="41986"/>
    <lineage>
        <taxon>Bacteria</taxon>
        <taxon>Bacillati</taxon>
        <taxon>Actinomycetota</taxon>
        <taxon>Actinomycetes</taxon>
        <taxon>Micrococcales</taxon>
        <taxon>Microbacteriaceae</taxon>
        <taxon>Agromyces</taxon>
    </lineage>
</organism>
<dbReference type="EMBL" id="BMRJ01000002">
    <property type="protein sequence ID" value="GGR27466.1"/>
    <property type="molecule type" value="Genomic_DNA"/>
</dbReference>
<accession>A0A918FE42</accession>
<sequence length="293" mass="32314">MELFEGDRTTVEVGGGVRIAATVRGDGPPLLLLHGYPQTRSMWRLVAPELAERFTVVASDLRGYGDSAKPIGERYDKRAMAADQLGVMRSLGFDRFAVVGHDRGGRVGHRLALDAPEAVAALAVLDIVPTLHMFEHVDRAMATSYFHWFFLTQSGGLPEALIGADPRAWLESRFRGRARRQDVFPAEVMDEYGRCFDADTIRASCADYRAAAGTDLEHDREDRADGRTIEAPLLALWGESSYVGRNFDVLTVWREFAAHVQGHAVEADHYLAEEAPAETAAALRAFLEQGAAW</sequence>
<reference evidence="3" key="1">
    <citation type="journal article" date="2014" name="Int. J. Syst. Evol. Microbiol.">
        <title>Complete genome sequence of Corynebacterium casei LMG S-19264T (=DSM 44701T), isolated from a smear-ripened cheese.</title>
        <authorList>
            <consortium name="US DOE Joint Genome Institute (JGI-PGF)"/>
            <person name="Walter F."/>
            <person name="Albersmeier A."/>
            <person name="Kalinowski J."/>
            <person name="Ruckert C."/>
        </authorList>
    </citation>
    <scope>NUCLEOTIDE SEQUENCE</scope>
    <source>
        <strain evidence="3">JCM 3346</strain>
    </source>
</reference>
<dbReference type="PANTHER" id="PTHR43329">
    <property type="entry name" value="EPOXIDE HYDROLASE"/>
    <property type="match status" value="1"/>
</dbReference>
<feature type="domain" description="AB hydrolase-1" evidence="2">
    <location>
        <begin position="28"/>
        <end position="271"/>
    </location>
</feature>
<reference evidence="3" key="2">
    <citation type="submission" date="2020-09" db="EMBL/GenBank/DDBJ databases">
        <authorList>
            <person name="Sun Q."/>
            <person name="Ohkuma M."/>
        </authorList>
    </citation>
    <scope>NUCLEOTIDE SEQUENCE</scope>
    <source>
        <strain evidence="3">JCM 3346</strain>
    </source>
</reference>
<dbReference type="InterPro" id="IPR029058">
    <property type="entry name" value="AB_hydrolase_fold"/>
</dbReference>
<dbReference type="AlphaFoldDB" id="A0A918FE42"/>
<name>A0A918FE42_AGRME</name>
<evidence type="ECO:0000259" key="2">
    <source>
        <dbReference type="Pfam" id="PF00561"/>
    </source>
</evidence>
<dbReference type="GO" id="GO:0016787">
    <property type="term" value="F:hydrolase activity"/>
    <property type="evidence" value="ECO:0007669"/>
    <property type="project" value="UniProtKB-KW"/>
</dbReference>
<protein>
    <submittedName>
        <fullName evidence="3">Fluoroacetate dehalogenase</fullName>
    </submittedName>
</protein>
<dbReference type="InterPro" id="IPR000639">
    <property type="entry name" value="Epox_hydrolase-like"/>
</dbReference>
<dbReference type="PRINTS" id="PR00412">
    <property type="entry name" value="EPOXHYDRLASE"/>
</dbReference>
<keyword evidence="4" id="KW-1185">Reference proteome</keyword>
<dbReference type="Pfam" id="PF00561">
    <property type="entry name" value="Abhydrolase_1"/>
    <property type="match status" value="1"/>
</dbReference>
<gene>
    <name evidence="3" type="ORF">GCM10010196_21330</name>
</gene>
<evidence type="ECO:0000313" key="4">
    <source>
        <dbReference type="Proteomes" id="UP000610303"/>
    </source>
</evidence>
<evidence type="ECO:0000256" key="1">
    <source>
        <dbReference type="ARBA" id="ARBA00022801"/>
    </source>
</evidence>
<dbReference type="Proteomes" id="UP000610303">
    <property type="component" value="Unassembled WGS sequence"/>
</dbReference>
<keyword evidence="1" id="KW-0378">Hydrolase</keyword>
<dbReference type="Gene3D" id="3.40.50.1820">
    <property type="entry name" value="alpha/beta hydrolase"/>
    <property type="match status" value="1"/>
</dbReference>
<evidence type="ECO:0000313" key="3">
    <source>
        <dbReference type="EMBL" id="GGR27466.1"/>
    </source>
</evidence>
<dbReference type="SUPFAM" id="SSF53474">
    <property type="entry name" value="alpha/beta-Hydrolases"/>
    <property type="match status" value="1"/>
</dbReference>
<proteinExistence type="predicted"/>
<dbReference type="InterPro" id="IPR000073">
    <property type="entry name" value="AB_hydrolase_1"/>
</dbReference>
<dbReference type="PRINTS" id="PR00111">
    <property type="entry name" value="ABHYDROLASE"/>
</dbReference>